<dbReference type="EMBL" id="JARBHB010000011">
    <property type="protein sequence ID" value="KAJ8872256.1"/>
    <property type="molecule type" value="Genomic_DNA"/>
</dbReference>
<protein>
    <submittedName>
        <fullName evidence="1">Uncharacterized protein</fullName>
    </submittedName>
</protein>
<keyword evidence="2" id="KW-1185">Reference proteome</keyword>
<reference evidence="1 2" key="1">
    <citation type="submission" date="2023-02" db="EMBL/GenBank/DDBJ databases">
        <title>LHISI_Scaffold_Assembly.</title>
        <authorList>
            <person name="Stuart O.P."/>
            <person name="Cleave R."/>
            <person name="Magrath M.J.L."/>
            <person name="Mikheyev A.S."/>
        </authorList>
    </citation>
    <scope>NUCLEOTIDE SEQUENCE [LARGE SCALE GENOMIC DNA]</scope>
    <source>
        <strain evidence="1">Daus_M_001</strain>
        <tissue evidence="1">Leg muscle</tissue>
    </source>
</reference>
<comment type="caution">
    <text evidence="1">The sequence shown here is derived from an EMBL/GenBank/DDBJ whole genome shotgun (WGS) entry which is preliminary data.</text>
</comment>
<organism evidence="1 2">
    <name type="scientific">Dryococelus australis</name>
    <dbReference type="NCBI Taxonomy" id="614101"/>
    <lineage>
        <taxon>Eukaryota</taxon>
        <taxon>Metazoa</taxon>
        <taxon>Ecdysozoa</taxon>
        <taxon>Arthropoda</taxon>
        <taxon>Hexapoda</taxon>
        <taxon>Insecta</taxon>
        <taxon>Pterygota</taxon>
        <taxon>Neoptera</taxon>
        <taxon>Polyneoptera</taxon>
        <taxon>Phasmatodea</taxon>
        <taxon>Verophasmatodea</taxon>
        <taxon>Anareolatae</taxon>
        <taxon>Phasmatidae</taxon>
        <taxon>Eurycanthinae</taxon>
        <taxon>Dryococelus</taxon>
    </lineage>
</organism>
<sequence>MKTEETNVIRISFDMEQNQPLPKLRNQNTSNTSVYTWTEDQSGQGSNEVTSDLSFFGKCREKV</sequence>
<accession>A0ABQ9GJN2</accession>
<evidence type="ECO:0000313" key="2">
    <source>
        <dbReference type="Proteomes" id="UP001159363"/>
    </source>
</evidence>
<evidence type="ECO:0000313" key="1">
    <source>
        <dbReference type="EMBL" id="KAJ8872256.1"/>
    </source>
</evidence>
<name>A0ABQ9GJN2_9NEOP</name>
<proteinExistence type="predicted"/>
<dbReference type="Proteomes" id="UP001159363">
    <property type="component" value="Chromosome 10"/>
</dbReference>
<gene>
    <name evidence="1" type="ORF">PR048_025858</name>
</gene>